<evidence type="ECO:0000256" key="9">
    <source>
        <dbReference type="SAM" id="MobiDB-lite"/>
    </source>
</evidence>
<feature type="coiled-coil region" evidence="8">
    <location>
        <begin position="258"/>
        <end position="292"/>
    </location>
</feature>
<sequence>MSEQQPGSSALVVRAPPGSAAAFLDKKTQRELEDQIQQLKGECAQKDAIIADLTAISSTGRLQKQLQKALEDNRDLKKEISRLYEEQQSVAELQAKLEAQEATTQSVRDEFSEFREQTRIGIEQMKQDRERLDAELNDVDSRVQSFRQAEHDAVATVSQLEERVETLEEELASQTQLVLKLKDGTRLEELEATISTLTQSLSQKEWEREQLESELATSRDEYAQIVKKYEEFEHRIQSGLNEASTEVQVQLVKYKALASERESELVRERERYAQLESRVQRTDRELLDAYEQIHQYEEGYGIDEAMRDQRKLKAAMILREEENSQLSAKLSVREGQLQRLADENGILRLKAGVDPSWGVSEAELELEHNVEKEKLNSLVEYYKEHTERLERERVELLEELRLKAVQNGESGVVYFGLSADKMHLLDQYADRLREGDTSLPETDETSRIKGQLADMSLQLEEMRNKYAEVVAVERNELRLSLQNVMQKQNDDRVDRILEGIRQLQAGQKADEILFIPNELDGEVTPQRTDSGTVPVSISADSPVNNHPGNVGAVKAPTRGPIRSELSAELLLCMEELVESQQLLQQSHATIAKYESSMAQLSSQVHALVYKQGEVTRRFNSEKAEMEARLEEMVVSVAQLTSERDSAVATVDRLKKDSDTTTLVDEYRRQIAVLQSNEILMTRKQNVLEHTLSALESREASARDDRISLERVLHARIVQLEDAVSALQQRLSTTEQQLRNSVSQHVYDALLRRHATTHARLSECLVFEAEEQVRSQEYSELRQKADSHAADAALALEKVASLEAALVILQGKLDSISSGNDDRVQLVAQVAALEVREGNAIRSVARLEQHAAEASGRYAQVCADLSALEKGHHDLLLRYHKARDEAEKQREAAAASDANHEKAIADLQCQLSAARRDAAQAKKLLQVAKTQALQLREGLRLALIDAQTSSDDQAKIGSLHHELIATRLELRELQRRCESHPDAVNRLEAEILRQNQVRDELMASSFVENSALRARIRFFQVCLAEINTLNAGVLNADQAAALQNTNRYLSRRLESARTEVVQADHRRRQADLALAQMRVELDSANELASTFTQLRGTSKQSSPQATEERLQIQIIEWNKRLKHLKLVNMQLEHQCASLQHKIAFQEKSLSENASEIVRLQNLVAEKVRTSCVLDTLSSYNNCQDSALETHQLYFKQQTSSMLELAQKRSGNPGGEAVTSSDQSALQAHFESEIGRLHAEVRSASSMIDSKNEVIELLRQQVARLESQIRIDADRENEAGNANFEQADAAKDRILKTADLTIRSLRNLLNQKNDALGKYRELLQRALSKYQTEKEVDQMALERLHTQLVEDKAEHSAALHAALQRISELDRIPSTLIPSARLDEVVAEKDARNQALSVELQSVQRLLQAANERIAQLQTHEQELEVHVRSLEADLKPSHETENCLASMREKLAEKDRKQKHLENAIMQLKEELVSIANRVTPKQSVESEATQKSIDALRTALKKAESQKVHVEQRNRQIIGERDSLRNELASLRTTTKERNEVTESERALRSQVESLSGKLESAQAMYLSTKKRLRTAQMELSSVQTECEALRKRTVEHETTIQTLNSSMEELRRGLQQSANPSQVTQSCSPIRMPSPSNAGVQVPDEIDGSASTGAFENWEQLKKLSKRIDNLKAKLKERSEELRESRQTACELERRLKAVEVEKLNLIAELQTAEAQHANEDNLIADSATMESIEELRAQLFEAHEQIHSLQQKYGIDVKSELSLLIILRFRLNVECTAVRKQLEFERDELRLQLKERLPRTRHDNSKLKQERDELAERNLTVCCENLDLRFDKEHSAIVIQRLRKRIKQLEHYKNFKGNERSHSGGQPAKDSKIEAELKSTVESMGQIIDRLKSDNETLRMNSHSHLKYSEAVRALKKAKQDWTTEVQSLKAELHAKSEQIGAMARADSSQKVAMRTIRKELTRVKKELVAKVAECELLSGSVTALEKQAELLRKSLEKAEAKDRAQSRPHSPMHSTGIQDLERQCADLMAENEALKTELSAFDMTFFDEIEDLKYQYSEVSKRLAQYRAQFGDLPAVKQI</sequence>
<feature type="coiled-coil region" evidence="8">
    <location>
        <begin position="372"/>
        <end position="399"/>
    </location>
</feature>
<feature type="coiled-coil region" evidence="8">
    <location>
        <begin position="1120"/>
        <end position="1147"/>
    </location>
</feature>
<evidence type="ECO:0000313" key="11">
    <source>
        <dbReference type="Proteomes" id="UP000039324"/>
    </source>
</evidence>
<evidence type="ECO:0000256" key="7">
    <source>
        <dbReference type="ARBA" id="ARBA00023273"/>
    </source>
</evidence>
<dbReference type="InterPro" id="IPR026201">
    <property type="entry name" value="Cep290"/>
</dbReference>
<feature type="coiled-coil region" evidence="8">
    <location>
        <begin position="1662"/>
        <end position="1754"/>
    </location>
</feature>
<organism evidence="10 11">
    <name type="scientific">Plasmodiophora brassicae</name>
    <name type="common">Clubroot disease agent</name>
    <dbReference type="NCBI Taxonomy" id="37360"/>
    <lineage>
        <taxon>Eukaryota</taxon>
        <taxon>Sar</taxon>
        <taxon>Rhizaria</taxon>
        <taxon>Endomyxa</taxon>
        <taxon>Phytomyxea</taxon>
        <taxon>Plasmodiophorida</taxon>
        <taxon>Plasmodiophoridae</taxon>
        <taxon>Plasmodiophora</taxon>
    </lineage>
</organism>
<dbReference type="PANTHER" id="PTHR18879">
    <property type="entry name" value="CENTROSOMAL PROTEIN OF 290 KDA"/>
    <property type="match status" value="1"/>
</dbReference>
<reference evidence="10 11" key="1">
    <citation type="submission" date="2015-02" db="EMBL/GenBank/DDBJ databases">
        <authorList>
            <person name="Chooi Y.-H."/>
        </authorList>
    </citation>
    <scope>NUCLEOTIDE SEQUENCE [LARGE SCALE GENOMIC DNA]</scope>
    <source>
        <strain evidence="10">E3</strain>
    </source>
</reference>
<keyword evidence="3" id="KW-0963">Cytoplasm</keyword>
<dbReference type="OrthoDB" id="6351660at2759"/>
<comment type="subcellular location">
    <subcellularLocation>
        <location evidence="1">Cytoplasm</location>
        <location evidence="1">Cytoskeleton</location>
        <location evidence="1">Cilium basal body</location>
    </subcellularLocation>
    <subcellularLocation>
        <location evidence="2">Cytoplasm</location>
        <location evidence="2">Cytoskeleton</location>
        <location evidence="2">Microtubule organizing center</location>
        <location evidence="2">Centrosome</location>
    </subcellularLocation>
</comment>
<evidence type="ECO:0000256" key="5">
    <source>
        <dbReference type="ARBA" id="ARBA00023054"/>
    </source>
</evidence>
<dbReference type="OMA" id="NIMEHFA"/>
<feature type="coiled-coil region" evidence="8">
    <location>
        <begin position="716"/>
        <end position="743"/>
    </location>
</feature>
<feature type="coiled-coil region" evidence="8">
    <location>
        <begin position="903"/>
        <end position="930"/>
    </location>
</feature>
<dbReference type="GO" id="GO:0030030">
    <property type="term" value="P:cell projection organization"/>
    <property type="evidence" value="ECO:0007669"/>
    <property type="project" value="UniProtKB-KW"/>
</dbReference>
<dbReference type="EMBL" id="CDSF01000101">
    <property type="protein sequence ID" value="CEP00369.1"/>
    <property type="molecule type" value="Genomic_DNA"/>
</dbReference>
<evidence type="ECO:0000256" key="8">
    <source>
        <dbReference type="SAM" id="Coils"/>
    </source>
</evidence>
<dbReference type="Proteomes" id="UP000039324">
    <property type="component" value="Unassembled WGS sequence"/>
</dbReference>
<dbReference type="STRING" id="37360.A0A0G4IZ30"/>
<dbReference type="PANTHER" id="PTHR18879:SF20">
    <property type="entry name" value="CENTROSOMAL PROTEIN OF 290 KDA"/>
    <property type="match status" value="1"/>
</dbReference>
<name>A0A0G4IZ30_PLABS</name>
<dbReference type="Gene3D" id="1.10.287.1490">
    <property type="match status" value="2"/>
</dbReference>
<proteinExistence type="predicted"/>
<evidence type="ECO:0000256" key="3">
    <source>
        <dbReference type="ARBA" id="ARBA00022490"/>
    </source>
</evidence>
<evidence type="ECO:0000256" key="4">
    <source>
        <dbReference type="ARBA" id="ARBA00022794"/>
    </source>
</evidence>
<feature type="coiled-coil region" evidence="8">
    <location>
        <begin position="969"/>
        <end position="1003"/>
    </location>
</feature>
<evidence type="ECO:0000313" key="10">
    <source>
        <dbReference type="EMBL" id="CEP00369.1"/>
    </source>
</evidence>
<feature type="region of interest" description="Disordered" evidence="9">
    <location>
        <begin position="2000"/>
        <end position="2019"/>
    </location>
</feature>
<keyword evidence="11" id="KW-1185">Reference proteome</keyword>
<accession>A0A0G4IZ30</accession>
<feature type="coiled-coil region" evidence="8">
    <location>
        <begin position="1246"/>
        <end position="1273"/>
    </location>
</feature>
<keyword evidence="5 8" id="KW-0175">Coiled coil</keyword>
<evidence type="ECO:0000256" key="1">
    <source>
        <dbReference type="ARBA" id="ARBA00004120"/>
    </source>
</evidence>
<feature type="coiled-coil region" evidence="8">
    <location>
        <begin position="1914"/>
        <end position="1941"/>
    </location>
</feature>
<keyword evidence="4" id="KW-0970">Cilium biogenesis/degradation</keyword>
<feature type="coiled-coil region" evidence="8">
    <location>
        <begin position="622"/>
        <end position="656"/>
    </location>
</feature>
<keyword evidence="6" id="KW-0206">Cytoskeleton</keyword>
<protein>
    <submittedName>
        <fullName evidence="10">Uncharacterized protein</fullName>
    </submittedName>
</protein>
<gene>
    <name evidence="10" type="ORF">PBRA_001423</name>
</gene>
<feature type="coiled-coil region" evidence="8">
    <location>
        <begin position="29"/>
        <end position="228"/>
    </location>
</feature>
<feature type="coiled-coil region" evidence="8">
    <location>
        <begin position="1391"/>
        <end position="1534"/>
    </location>
</feature>
<dbReference type="GO" id="GO:0005813">
    <property type="term" value="C:centrosome"/>
    <property type="evidence" value="ECO:0007669"/>
    <property type="project" value="UniProtKB-SubCell"/>
</dbReference>
<feature type="region of interest" description="Disordered" evidence="9">
    <location>
        <begin position="1618"/>
        <end position="1639"/>
    </location>
</feature>
<evidence type="ECO:0000256" key="6">
    <source>
        <dbReference type="ARBA" id="ARBA00023212"/>
    </source>
</evidence>
<keyword evidence="7" id="KW-0966">Cell projection</keyword>
<evidence type="ECO:0000256" key="2">
    <source>
        <dbReference type="ARBA" id="ARBA00004300"/>
    </source>
</evidence>